<dbReference type="AlphaFoldDB" id="A0ABD2AFY4"/>
<accession>A0ABD2AFY4</accession>
<protein>
    <submittedName>
        <fullName evidence="1">Uncharacterized protein</fullName>
    </submittedName>
</protein>
<dbReference type="Proteomes" id="UP001607302">
    <property type="component" value="Unassembled WGS sequence"/>
</dbReference>
<evidence type="ECO:0000313" key="1">
    <source>
        <dbReference type="EMBL" id="KAL2719538.1"/>
    </source>
</evidence>
<proteinExistence type="predicted"/>
<evidence type="ECO:0000313" key="2">
    <source>
        <dbReference type="Proteomes" id="UP001607302"/>
    </source>
</evidence>
<gene>
    <name evidence="1" type="ORF">V1478_011000</name>
</gene>
<reference evidence="1 2" key="1">
    <citation type="journal article" date="2024" name="Ann. Entomol. Soc. Am.">
        <title>Genomic analyses of the southern and eastern yellowjacket wasps (Hymenoptera: Vespidae) reveal evolutionary signatures of social life.</title>
        <authorList>
            <person name="Catto M.A."/>
            <person name="Caine P.B."/>
            <person name="Orr S.E."/>
            <person name="Hunt B.G."/>
            <person name="Goodisman M.A.D."/>
        </authorList>
    </citation>
    <scope>NUCLEOTIDE SEQUENCE [LARGE SCALE GENOMIC DNA]</scope>
    <source>
        <strain evidence="1">233</strain>
        <tissue evidence="1">Head and thorax</tissue>
    </source>
</reference>
<dbReference type="EMBL" id="JAUDFV010000149">
    <property type="protein sequence ID" value="KAL2719538.1"/>
    <property type="molecule type" value="Genomic_DNA"/>
</dbReference>
<organism evidence="1 2">
    <name type="scientific">Vespula squamosa</name>
    <name type="common">Southern yellow jacket</name>
    <name type="synonym">Wasp</name>
    <dbReference type="NCBI Taxonomy" id="30214"/>
    <lineage>
        <taxon>Eukaryota</taxon>
        <taxon>Metazoa</taxon>
        <taxon>Ecdysozoa</taxon>
        <taxon>Arthropoda</taxon>
        <taxon>Hexapoda</taxon>
        <taxon>Insecta</taxon>
        <taxon>Pterygota</taxon>
        <taxon>Neoptera</taxon>
        <taxon>Endopterygota</taxon>
        <taxon>Hymenoptera</taxon>
        <taxon>Apocrita</taxon>
        <taxon>Aculeata</taxon>
        <taxon>Vespoidea</taxon>
        <taxon>Vespidae</taxon>
        <taxon>Vespinae</taxon>
        <taxon>Vespula</taxon>
    </lineage>
</organism>
<sequence>MLEILPNNILYPSSLGMSNKRQFQERHIATVLLKNSKLSALEIRSTFDEGVPIPFSPIYGLDLLNESHSVEDVPPVFEFIDAKSSFLTDDPSASIHFVSNVLVTDGEEVGELDNEFSAWSFRLLSRTLPSIID</sequence>
<keyword evidence="2" id="KW-1185">Reference proteome</keyword>
<name>A0ABD2AFY4_VESSQ</name>
<comment type="caution">
    <text evidence="1">The sequence shown here is derived from an EMBL/GenBank/DDBJ whole genome shotgun (WGS) entry which is preliminary data.</text>
</comment>